<keyword evidence="1" id="KW-0812">Transmembrane</keyword>
<reference evidence="4" key="1">
    <citation type="journal article" date="2019" name="Int. J. Syst. Evol. Microbiol.">
        <title>The Global Catalogue of Microorganisms (GCM) 10K type strain sequencing project: providing services to taxonomists for standard genome sequencing and annotation.</title>
        <authorList>
            <consortium name="The Broad Institute Genomics Platform"/>
            <consortium name="The Broad Institute Genome Sequencing Center for Infectious Disease"/>
            <person name="Wu L."/>
            <person name="Ma J."/>
        </authorList>
    </citation>
    <scope>NUCLEOTIDE SEQUENCE [LARGE SCALE GENOMIC DNA]</scope>
    <source>
        <strain evidence="4">JCM 3296</strain>
    </source>
</reference>
<evidence type="ECO:0000313" key="4">
    <source>
        <dbReference type="Proteomes" id="UP000649573"/>
    </source>
</evidence>
<organism evidence="3 4">
    <name type="scientific">Lentzea flava</name>
    <dbReference type="NCBI Taxonomy" id="103732"/>
    <lineage>
        <taxon>Bacteria</taxon>
        <taxon>Bacillati</taxon>
        <taxon>Actinomycetota</taxon>
        <taxon>Actinomycetes</taxon>
        <taxon>Pseudonocardiales</taxon>
        <taxon>Pseudonocardiaceae</taxon>
        <taxon>Lentzea</taxon>
    </lineage>
</organism>
<gene>
    <name evidence="3" type="ORF">GCM10010178_48980</name>
</gene>
<dbReference type="Proteomes" id="UP000649573">
    <property type="component" value="Unassembled WGS sequence"/>
</dbReference>
<keyword evidence="1" id="KW-1133">Transmembrane helix</keyword>
<feature type="transmembrane region" description="Helical" evidence="1">
    <location>
        <begin position="12"/>
        <end position="38"/>
    </location>
</feature>
<evidence type="ECO:0000313" key="3">
    <source>
        <dbReference type="EMBL" id="GGU50417.1"/>
    </source>
</evidence>
<accession>A0ABQ2URQ7</accession>
<feature type="domain" description="SHOCT" evidence="2">
    <location>
        <begin position="45"/>
        <end position="70"/>
    </location>
</feature>
<protein>
    <recommendedName>
        <fullName evidence="2">SHOCT domain-containing protein</fullName>
    </recommendedName>
</protein>
<comment type="caution">
    <text evidence="3">The sequence shown here is derived from an EMBL/GenBank/DDBJ whole genome shotgun (WGS) entry which is preliminary data.</text>
</comment>
<keyword evidence="1" id="KW-0472">Membrane</keyword>
<dbReference type="EMBL" id="BMRE01000022">
    <property type="protein sequence ID" value="GGU50417.1"/>
    <property type="molecule type" value="Genomic_DNA"/>
</dbReference>
<sequence>MMYPYYGGGPMGWGGFLVMILSMIVFWGGLLTIVVVLLRRHDGTAVRILEERLAKGEIDTDEFDRVRKTLRSR</sequence>
<name>A0ABQ2URQ7_9PSEU</name>
<dbReference type="Pfam" id="PF09851">
    <property type="entry name" value="SHOCT"/>
    <property type="match status" value="1"/>
</dbReference>
<evidence type="ECO:0000259" key="2">
    <source>
        <dbReference type="Pfam" id="PF09851"/>
    </source>
</evidence>
<proteinExistence type="predicted"/>
<keyword evidence="4" id="KW-1185">Reference proteome</keyword>
<dbReference type="InterPro" id="IPR018649">
    <property type="entry name" value="SHOCT"/>
</dbReference>
<evidence type="ECO:0000256" key="1">
    <source>
        <dbReference type="SAM" id="Phobius"/>
    </source>
</evidence>